<dbReference type="EMBL" id="CAJNDS010002816">
    <property type="protein sequence ID" value="CAE7608046.1"/>
    <property type="molecule type" value="Genomic_DNA"/>
</dbReference>
<dbReference type="Proteomes" id="UP000604046">
    <property type="component" value="Unassembled WGS sequence"/>
</dbReference>
<name>A0A812V8B1_9DINO</name>
<organism evidence="2 3">
    <name type="scientific">Symbiodinium natans</name>
    <dbReference type="NCBI Taxonomy" id="878477"/>
    <lineage>
        <taxon>Eukaryota</taxon>
        <taxon>Sar</taxon>
        <taxon>Alveolata</taxon>
        <taxon>Dinophyceae</taxon>
        <taxon>Suessiales</taxon>
        <taxon>Symbiodiniaceae</taxon>
        <taxon>Symbiodinium</taxon>
    </lineage>
</organism>
<evidence type="ECO:0008006" key="4">
    <source>
        <dbReference type="Google" id="ProtNLM"/>
    </source>
</evidence>
<reference evidence="2" key="1">
    <citation type="submission" date="2021-02" db="EMBL/GenBank/DDBJ databases">
        <authorList>
            <person name="Dougan E. K."/>
            <person name="Rhodes N."/>
            <person name="Thang M."/>
            <person name="Chan C."/>
        </authorList>
    </citation>
    <scope>NUCLEOTIDE SEQUENCE</scope>
</reference>
<evidence type="ECO:0000313" key="2">
    <source>
        <dbReference type="EMBL" id="CAE7608046.1"/>
    </source>
</evidence>
<accession>A0A812V8B1</accession>
<keyword evidence="3" id="KW-1185">Reference proteome</keyword>
<feature type="region of interest" description="Disordered" evidence="1">
    <location>
        <begin position="337"/>
        <end position="356"/>
    </location>
</feature>
<feature type="compositionally biased region" description="Low complexity" evidence="1">
    <location>
        <begin position="337"/>
        <end position="347"/>
    </location>
</feature>
<gene>
    <name evidence="2" type="ORF">SNAT2548_LOCUS34568</name>
</gene>
<evidence type="ECO:0000313" key="3">
    <source>
        <dbReference type="Proteomes" id="UP000604046"/>
    </source>
</evidence>
<sequence>MVQSTANTSSKLSSCPGSTYPIFMVGPTWFSDGEIFCCPEDSLLCAGCAGLSGNACASCAGGYTSTDIGTCEACVDTPGWTTVAGANCYDSATSCNSTEFEGLSSNEACCKCGGGQKEATQFTYYVAPVVLGATTIVGFPVPRTATQYAINKDCELLEHGMTIDAETGRLEVVQYEAVGRNKTEGFTVTCTITAEQTPDLSASATLTVQVDKGVSYGAYPLAFEVFDDPVTVTSYAPAVQQATGLNWTFDMLQCNPSDATSSVQLASDGTLTWDRRQRGGVSDLGTLGTSHGGICSARAVPSLGTLEPVRSRFVAVKPEVWTSLSYVASFSATIGQTAPTARPTQPTEISRRPQPSAYTGKCTGDLTLDVVTGQATYKGYHVFDMDLTTGYIRLAPEEGLASTFPPTSTRGELTFSCQIFALYQFPPFGTGPFMQTVIQMTVQDDTCWPQADPKPKFASYTQLSTSTTGESSCRWACRSDNTCAYYSYSFARGCRKWTARCAGTVNDSPDCQEPFDTPYARVSDCSERKTCIQLTGGLPNYVHGRYCYFGENRFEGGMVFLKEGVTSYETLWLHRRGEDDYWYLQRPGPGDYQNASATYMAFGGDLIETVFLYGRYSWYARMSSSTSGVGAYFEVETLHCDSPNLTFTDNRVTAVEEGVQTLVVDDPSTETINDYWLHPCQCAPPRWGQNLPVTSDSYSAIPAGSNNVFRPPPFEVVTGELSCELDSLLDVIYETELQAVDQEECQSQCSQSESCRYFLTGEILNAKQCRLFSSCSNLWREIGLSGTLYSFPKTERVCAIADPVLCWHTTKRRQRLRTYYNAASTQSLLEPCLDQHLFEQCDDFLYIGGLGVEECSPCKYMDSSQDGVDNILSKSLMPNRFDHGTTLKVSCWGERYTAFANEIATSGFPLTCATGSWLGASGSKGLANFQCIAYIQVVNSYYKDLDVRNWQELFFYRWFATSISLLQQRGSDTSLGDFFVMPDDEGAPVERRFRTRTGQCLSTAGGNLGEESCTSSAEQLMDGTVVASQYFQKYKRDNDKEVKKTSGADELLDLEGDIDCTDKSAGLVLSKIEFSQGTIVGNCAVGAVDPSFKKEFPPVALSFQIKNSQYQKCLVIGSCGSGVDPAVPCIQNGLQACDGGPDQSFVQGAASSERGLLMYELLWGGKNVEFAKVAPVNYNTVSFRLPNAGNNAGRLGTKELTNQGAASFQTFYSISGGGDITAKTESNLQYLFAEKPANLGAEYVWTMSTTLAGTDFELDCGVGFVMQRFNKLQVEIRYVCVRMATLGACDEQFSNQEIIGNTAARIDMDCGSERGIQAIVGEFDAAGKWVRFRTRCCQIGSNPVLFSRGEDWEDQDPLTAEQGIYAPVAMDVSGRPEFNMKLQFCKICSSASWYYWFEHDAADGEWCARRFFTSLSCVSSNLVHPLDEQLGGSIWQVVPVDSFDASSVGGGGARLPNRYTAKKAPPQLKFESEDPEYAPECKDESHPGAATFSQETMNQVAEELTTSNPENPCASIFSTWDLGGTPKTKKESDWTGLPVVSEFIPQENNIEQEGEGNSWYESNLGDVDQPGESGITYKNTIGCDDREGDRDLVMAGWQSTHDRMQYAEHSASGMVAV</sequence>
<proteinExistence type="predicted"/>
<dbReference type="OrthoDB" id="416312at2759"/>
<comment type="caution">
    <text evidence="2">The sequence shown here is derived from an EMBL/GenBank/DDBJ whole genome shotgun (WGS) entry which is preliminary data.</text>
</comment>
<evidence type="ECO:0000256" key="1">
    <source>
        <dbReference type="SAM" id="MobiDB-lite"/>
    </source>
</evidence>
<protein>
    <recommendedName>
        <fullName evidence="4">Apple domain-containing protein</fullName>
    </recommendedName>
</protein>